<dbReference type="EMBL" id="JAAOCA010000037">
    <property type="protein sequence ID" value="MBD1601547.1"/>
    <property type="molecule type" value="Genomic_DNA"/>
</dbReference>
<reference evidence="1 2" key="1">
    <citation type="journal article" date="2020" name="Insects">
        <title>Bacteria Belonging to Pseudomonas typographi sp. nov. from the Bark Beetle Ips typographus Have Genomic Potential to Aid in the Host Ecology.</title>
        <authorList>
            <person name="Peral-Aranega E."/>
            <person name="Saati-Santamaria Z."/>
            <person name="Kolarik M."/>
            <person name="Rivas R."/>
            <person name="Garcia-Fraile P."/>
        </authorList>
    </citation>
    <scope>NUCLEOTIDE SEQUENCE [LARGE SCALE GENOMIC DNA]</scope>
    <source>
        <strain evidence="1 2">CA3A</strain>
    </source>
</reference>
<gene>
    <name evidence="1" type="ORF">HAQ05_22985</name>
</gene>
<sequence>MNVSIEMNAGTSLDRAQRARLWRLAAAALGILLMLPGWGWGASYTVSLEYNPNTPTLPKVINRGPSSYCSRTHCADNVDSTLAVRYSRRVRIGGQDAREAFWLQSPEPHFVTLDSGTAQVTLVVSFVGVFNQLTTVDGQNADIHPLRGTLVGNCQRGWFVYLPTLLQELWTFSEPGRHAFCHVDTEGLPISYWRFDGYMIPAYAFELRSKTIAPGIYRGRATLSAGAIDPDFSMGDDATVIDRIWELNIEFRVQHELSVEFPGTTDTVPLLPPQRDMQGFEWGNGSKQAPALSARVPFNVSTTGPFRVSYACDTLAGPGQCALSTPTKPGLAPFDIGIEWVNPPPTDPNFPVDGRLDPAGRTWGYTAPAGQYSGAFNLVMSDSTPLYTARGKQWAGDVTFTFDAQL</sequence>
<name>A0ABR7Z7Z8_9PSED</name>
<evidence type="ECO:0000313" key="1">
    <source>
        <dbReference type="EMBL" id="MBD1601547.1"/>
    </source>
</evidence>
<accession>A0ABR7Z7Z8</accession>
<evidence type="ECO:0000313" key="2">
    <source>
        <dbReference type="Proteomes" id="UP000805841"/>
    </source>
</evidence>
<protein>
    <submittedName>
        <fullName evidence="1">Uncharacterized protein</fullName>
    </submittedName>
</protein>
<dbReference type="Proteomes" id="UP000805841">
    <property type="component" value="Unassembled WGS sequence"/>
</dbReference>
<dbReference type="RefSeq" id="WP_190424985.1">
    <property type="nucleotide sequence ID" value="NZ_JAAOCA010000037.1"/>
</dbReference>
<keyword evidence="2" id="KW-1185">Reference proteome</keyword>
<proteinExistence type="predicted"/>
<comment type="caution">
    <text evidence="1">The sequence shown here is derived from an EMBL/GenBank/DDBJ whole genome shotgun (WGS) entry which is preliminary data.</text>
</comment>
<organism evidence="1 2">
    <name type="scientific">Pseudomonas typographi</name>
    <dbReference type="NCBI Taxonomy" id="2715964"/>
    <lineage>
        <taxon>Bacteria</taxon>
        <taxon>Pseudomonadati</taxon>
        <taxon>Pseudomonadota</taxon>
        <taxon>Gammaproteobacteria</taxon>
        <taxon>Pseudomonadales</taxon>
        <taxon>Pseudomonadaceae</taxon>
        <taxon>Pseudomonas</taxon>
    </lineage>
</organism>